<dbReference type="EMBL" id="AFMF02000033">
    <property type="protein sequence ID" value="EMM94514.1"/>
    <property type="molecule type" value="Genomic_DNA"/>
</dbReference>
<evidence type="ECO:0000313" key="1">
    <source>
        <dbReference type="EMBL" id="EMM94514.1"/>
    </source>
</evidence>
<sequence>MEISNLWKTLIESKFQKIDDHFLNSFRLPGNSNNRLAAWDPFDSTMRFFKFLLLNECNRKPDSFFIKYNKLGNVNLGNPVFITVDRKESKIVSEINIDHFFLLKSMNF</sequence>
<reference evidence="1 2" key="1">
    <citation type="submission" date="2013-01" db="EMBL/GenBank/DDBJ databases">
        <authorList>
            <person name="Harkins D.M."/>
            <person name="Durkin A.S."/>
            <person name="Brinkac L.M."/>
            <person name="Haft D.H."/>
            <person name="Selengut J.D."/>
            <person name="Sanka R."/>
            <person name="DePew J."/>
            <person name="Purushe J."/>
            <person name="Tulsiani S.M."/>
            <person name="Graham G.C."/>
            <person name="Burns M.-A."/>
            <person name="Dohnt M.F."/>
            <person name="Smythe L.D."/>
            <person name="McKay D.B."/>
            <person name="Craig S.B."/>
            <person name="Vinetz J.M."/>
            <person name="Sutton G.G."/>
            <person name="Nierman W.C."/>
            <person name="Fouts D.E."/>
        </authorList>
    </citation>
    <scope>NUCLEOTIDE SEQUENCE [LARGE SCALE GENOMIC DNA]</scope>
    <source>
        <strain evidence="1 2">LT2156</strain>
    </source>
</reference>
<proteinExistence type="predicted"/>
<comment type="caution">
    <text evidence="1">The sequence shown here is derived from an EMBL/GenBank/DDBJ whole genome shotgun (WGS) entry which is preliminary data.</text>
</comment>
<organism evidence="1 2">
    <name type="scientific">Leptospira interrogans serovar Zanoni str. LT2156</name>
    <dbReference type="NCBI Taxonomy" id="1001601"/>
    <lineage>
        <taxon>Bacteria</taxon>
        <taxon>Pseudomonadati</taxon>
        <taxon>Spirochaetota</taxon>
        <taxon>Spirochaetia</taxon>
        <taxon>Leptospirales</taxon>
        <taxon>Leptospiraceae</taxon>
        <taxon>Leptospira</taxon>
    </lineage>
</organism>
<dbReference type="AlphaFoldDB" id="M6HI00"/>
<gene>
    <name evidence="1" type="ORF">LEP1GSC158_2286</name>
</gene>
<name>M6HI00_LEPIR</name>
<accession>M6HI00</accession>
<dbReference type="Proteomes" id="UP000012089">
    <property type="component" value="Unassembled WGS sequence"/>
</dbReference>
<protein>
    <submittedName>
        <fullName evidence="1">Uncharacterized protein</fullName>
    </submittedName>
</protein>
<evidence type="ECO:0000313" key="2">
    <source>
        <dbReference type="Proteomes" id="UP000012089"/>
    </source>
</evidence>